<feature type="domain" description="Peptidase S1" evidence="1">
    <location>
        <begin position="86"/>
        <end position="257"/>
    </location>
</feature>
<evidence type="ECO:0000313" key="3">
    <source>
        <dbReference type="Proteomes" id="UP000176850"/>
    </source>
</evidence>
<name>A0A1F7GJV2_9BACT</name>
<comment type="caution">
    <text evidence="2">The sequence shown here is derived from an EMBL/GenBank/DDBJ whole genome shotgun (WGS) entry which is preliminary data.</text>
</comment>
<dbReference type="Proteomes" id="UP000176850">
    <property type="component" value="Unassembled WGS sequence"/>
</dbReference>
<reference evidence="2 3" key="1">
    <citation type="journal article" date="2016" name="Nat. Commun.">
        <title>Thousands of microbial genomes shed light on interconnected biogeochemical processes in an aquifer system.</title>
        <authorList>
            <person name="Anantharaman K."/>
            <person name="Brown C.T."/>
            <person name="Hug L.A."/>
            <person name="Sharon I."/>
            <person name="Castelle C.J."/>
            <person name="Probst A.J."/>
            <person name="Thomas B.C."/>
            <person name="Singh A."/>
            <person name="Wilkins M.J."/>
            <person name="Karaoz U."/>
            <person name="Brodie E.L."/>
            <person name="Williams K.H."/>
            <person name="Hubbard S.S."/>
            <person name="Banfield J.F."/>
        </authorList>
    </citation>
    <scope>NUCLEOTIDE SEQUENCE [LARGE SCALE GENOMIC DNA]</scope>
</reference>
<dbReference type="GO" id="GO:0006508">
    <property type="term" value="P:proteolysis"/>
    <property type="evidence" value="ECO:0007669"/>
    <property type="project" value="InterPro"/>
</dbReference>
<evidence type="ECO:0000313" key="2">
    <source>
        <dbReference type="EMBL" id="OGK19201.1"/>
    </source>
</evidence>
<organism evidence="2 3">
    <name type="scientific">Candidatus Roizmanbacteria bacterium RIFCSPHIGHO2_01_FULL_39_24</name>
    <dbReference type="NCBI Taxonomy" id="1802032"/>
    <lineage>
        <taxon>Bacteria</taxon>
        <taxon>Candidatus Roizmaniibacteriota</taxon>
    </lineage>
</organism>
<proteinExistence type="predicted"/>
<dbReference type="Gene3D" id="2.40.10.120">
    <property type="match status" value="1"/>
</dbReference>
<protein>
    <recommendedName>
        <fullName evidence="1">Peptidase S1 domain-containing protein</fullName>
    </recommendedName>
</protein>
<sequence>MNERLKYSAAVLLGSTIALGGCTPKSTPTESLYSSGSYSIDSGIAPVTYQLPRLPDFATSQELESHVVIGNELISEAELYRSQLSTVQISYKSNGMIYFCSGTNVSQSGIILSVDHCRRHLPDTDSPVVVSNNLGSIYEGTFVPSSEDIDLAVITLSNYDGRLSFTPIVSADSIPLGTRGKIVGFPGTSDMGKAINQDSIFIGGTNRDRITNEGIDYQGKGIAFDTTNIGRMTSINGISGGGFHIEAGLIGVLSGDYKIPITLNAQEGSLITQFIRADLALPLIRRLESK</sequence>
<dbReference type="GO" id="GO:0004252">
    <property type="term" value="F:serine-type endopeptidase activity"/>
    <property type="evidence" value="ECO:0007669"/>
    <property type="project" value="InterPro"/>
</dbReference>
<dbReference type="InterPro" id="IPR009003">
    <property type="entry name" value="Peptidase_S1_PA"/>
</dbReference>
<dbReference type="InterPro" id="IPR001254">
    <property type="entry name" value="Trypsin_dom"/>
</dbReference>
<dbReference type="AlphaFoldDB" id="A0A1F7GJV2"/>
<dbReference type="Pfam" id="PF00089">
    <property type="entry name" value="Trypsin"/>
    <property type="match status" value="1"/>
</dbReference>
<accession>A0A1F7GJV2</accession>
<gene>
    <name evidence="2" type="ORF">A2799_00035</name>
</gene>
<dbReference type="EMBL" id="MFZH01000016">
    <property type="protein sequence ID" value="OGK19201.1"/>
    <property type="molecule type" value="Genomic_DNA"/>
</dbReference>
<evidence type="ECO:0000259" key="1">
    <source>
        <dbReference type="Pfam" id="PF00089"/>
    </source>
</evidence>
<dbReference type="SUPFAM" id="SSF50494">
    <property type="entry name" value="Trypsin-like serine proteases"/>
    <property type="match status" value="1"/>
</dbReference>
<dbReference type="PROSITE" id="PS51257">
    <property type="entry name" value="PROKAR_LIPOPROTEIN"/>
    <property type="match status" value="1"/>
</dbReference>